<keyword evidence="10" id="KW-1185">Reference proteome</keyword>
<evidence type="ECO:0000259" key="8">
    <source>
        <dbReference type="PROSITE" id="PS50115"/>
    </source>
</evidence>
<reference evidence="9 10" key="2">
    <citation type="submission" date="2016-08" db="EMBL/GenBank/DDBJ databases">
        <title>Pervasive Adenine N6-methylation of Active Genes in Fungi.</title>
        <authorList>
            <consortium name="DOE Joint Genome Institute"/>
            <person name="Mondo S.J."/>
            <person name="Dannebaum R.O."/>
            <person name="Kuo R.C."/>
            <person name="Labutti K."/>
            <person name="Haridas S."/>
            <person name="Kuo A."/>
            <person name="Salamov A."/>
            <person name="Ahrendt S.R."/>
            <person name="Lipzen A."/>
            <person name="Sullivan W."/>
            <person name="Andreopoulos W.B."/>
            <person name="Clum A."/>
            <person name="Lindquist E."/>
            <person name="Daum C."/>
            <person name="Ramamoorthy G.K."/>
            <person name="Gryganskyi A."/>
            <person name="Culley D."/>
            <person name="Magnuson J.K."/>
            <person name="James T.Y."/>
            <person name="O'Malley M.A."/>
            <person name="Stajich J.E."/>
            <person name="Spatafora J.W."/>
            <person name="Visel A."/>
            <person name="Grigoriev I.V."/>
        </authorList>
    </citation>
    <scope>NUCLEOTIDE SEQUENCE [LARGE SCALE GENOMIC DNA]</scope>
    <source>
        <strain evidence="10">finn</strain>
    </source>
</reference>
<feature type="compositionally biased region" description="Basic and acidic residues" evidence="6">
    <location>
        <begin position="651"/>
        <end position="660"/>
    </location>
</feature>
<dbReference type="InterPro" id="IPR037278">
    <property type="entry name" value="ARFGAP/RecO"/>
</dbReference>
<name>A0A1Y1VDD8_9FUNG</name>
<dbReference type="Pfam" id="PF01412">
    <property type="entry name" value="ArfGap"/>
    <property type="match status" value="1"/>
</dbReference>
<dbReference type="SMART" id="SM00105">
    <property type="entry name" value="ArfGap"/>
    <property type="match status" value="1"/>
</dbReference>
<dbReference type="GO" id="GO:0005737">
    <property type="term" value="C:cytoplasm"/>
    <property type="evidence" value="ECO:0007669"/>
    <property type="project" value="InterPro"/>
</dbReference>
<dbReference type="PANTHER" id="PTHR23180:SF160">
    <property type="entry name" value="ADP-RIBOSYLATION FACTOR GTPASE-ACTIVATING PROTEIN EFFECTOR PROTEIN 1"/>
    <property type="match status" value="1"/>
</dbReference>
<feature type="domain" description="PH" evidence="7">
    <location>
        <begin position="702"/>
        <end position="809"/>
    </location>
</feature>
<keyword evidence="4" id="KW-0862">Zinc</keyword>
<dbReference type="FunFam" id="1.10.220.150:FF:000009">
    <property type="entry name" value="stromal membrane-associated protein 1 isoform X1"/>
    <property type="match status" value="1"/>
</dbReference>
<evidence type="ECO:0000256" key="6">
    <source>
        <dbReference type="SAM" id="MobiDB-lite"/>
    </source>
</evidence>
<dbReference type="CDD" id="cd08204">
    <property type="entry name" value="ArfGap"/>
    <property type="match status" value="1"/>
</dbReference>
<dbReference type="InterPro" id="IPR001849">
    <property type="entry name" value="PH_domain"/>
</dbReference>
<protein>
    <recommendedName>
        <fullName evidence="11">ArfGap-domain-containing protein</fullName>
    </recommendedName>
</protein>
<dbReference type="GO" id="GO:0008270">
    <property type="term" value="F:zinc ion binding"/>
    <property type="evidence" value="ECO:0007669"/>
    <property type="project" value="UniProtKB-KW"/>
</dbReference>
<evidence type="ECO:0000313" key="10">
    <source>
        <dbReference type="Proteomes" id="UP000193719"/>
    </source>
</evidence>
<dbReference type="SUPFAM" id="SSF103657">
    <property type="entry name" value="BAR/IMD domain-like"/>
    <property type="match status" value="1"/>
</dbReference>
<evidence type="ECO:0000256" key="5">
    <source>
        <dbReference type="PROSITE-ProRule" id="PRU00288"/>
    </source>
</evidence>
<evidence type="ECO:0000256" key="4">
    <source>
        <dbReference type="ARBA" id="ARBA00022833"/>
    </source>
</evidence>
<accession>A0A1Y1VDD8</accession>
<dbReference type="AlphaFoldDB" id="A0A1Y1VDD8"/>
<comment type="caution">
    <text evidence="9">The sequence shown here is derived from an EMBL/GenBank/DDBJ whole genome shotgun (WGS) entry which is preliminary data.</text>
</comment>
<dbReference type="InterPro" id="IPR027267">
    <property type="entry name" value="AH/BAR_dom_sf"/>
</dbReference>
<dbReference type="InterPro" id="IPR045258">
    <property type="entry name" value="ACAP1/2/3-like"/>
</dbReference>
<dbReference type="InterPro" id="IPR004148">
    <property type="entry name" value="BAR_dom"/>
</dbReference>
<dbReference type="Proteomes" id="UP000193719">
    <property type="component" value="Unassembled WGS sequence"/>
</dbReference>
<dbReference type="SMART" id="SM00233">
    <property type="entry name" value="PH"/>
    <property type="match status" value="1"/>
</dbReference>
<dbReference type="EMBL" id="MCFH01000013">
    <property type="protein sequence ID" value="ORX53418.1"/>
    <property type="molecule type" value="Genomic_DNA"/>
</dbReference>
<dbReference type="SUPFAM" id="SSF50729">
    <property type="entry name" value="PH domain-like"/>
    <property type="match status" value="1"/>
</dbReference>
<evidence type="ECO:0000259" key="7">
    <source>
        <dbReference type="PROSITE" id="PS50003"/>
    </source>
</evidence>
<dbReference type="GO" id="GO:0005096">
    <property type="term" value="F:GTPase activator activity"/>
    <property type="evidence" value="ECO:0007669"/>
    <property type="project" value="UniProtKB-KW"/>
</dbReference>
<dbReference type="PANTHER" id="PTHR23180">
    <property type="entry name" value="CENTAURIN/ARF"/>
    <property type="match status" value="1"/>
</dbReference>
<keyword evidence="2" id="KW-0479">Metal-binding</keyword>
<reference evidence="9 10" key="1">
    <citation type="submission" date="2016-08" db="EMBL/GenBank/DDBJ databases">
        <title>Genomes of anaerobic fungi encode conserved fungal cellulosomes for biomass hydrolysis.</title>
        <authorList>
            <consortium name="DOE Joint Genome Institute"/>
            <person name="Haitjema C.H."/>
            <person name="Gilmore S.P."/>
            <person name="Henske J.K."/>
            <person name="Solomon K.V."/>
            <person name="De Groot R."/>
            <person name="Kuo A."/>
            <person name="Mondo S.J."/>
            <person name="Salamov A.A."/>
            <person name="Labutti K."/>
            <person name="Zhao Z."/>
            <person name="Chiniquy J."/>
            <person name="Barry K."/>
            <person name="Brewer H.M."/>
            <person name="Purvine S.O."/>
            <person name="Wright A.T."/>
            <person name="Boxma B."/>
            <person name="Van Alen T."/>
            <person name="Hackstein J.H."/>
            <person name="Baker S.E."/>
            <person name="Grigoriev I.V."/>
            <person name="O'Malley M.A."/>
        </authorList>
    </citation>
    <scope>NUCLEOTIDE SEQUENCE [LARGE SCALE GENOMIC DNA]</scope>
    <source>
        <strain evidence="10">finn</strain>
    </source>
</reference>
<dbReference type="Pfam" id="PF00169">
    <property type="entry name" value="PH"/>
    <property type="match status" value="1"/>
</dbReference>
<keyword evidence="3 5" id="KW-0863">Zinc-finger</keyword>
<feature type="domain" description="Arf-GAP" evidence="8">
    <location>
        <begin position="833"/>
        <end position="957"/>
    </location>
</feature>
<dbReference type="PROSITE" id="PS50003">
    <property type="entry name" value="PH_DOMAIN"/>
    <property type="match status" value="1"/>
</dbReference>
<evidence type="ECO:0000256" key="3">
    <source>
        <dbReference type="ARBA" id="ARBA00022771"/>
    </source>
</evidence>
<dbReference type="Pfam" id="PF16746">
    <property type="entry name" value="BAR_3"/>
    <property type="match status" value="1"/>
</dbReference>
<feature type="compositionally biased region" description="Polar residues" evidence="6">
    <location>
        <begin position="662"/>
        <end position="671"/>
    </location>
</feature>
<dbReference type="STRING" id="1754191.A0A1Y1VDD8"/>
<dbReference type="PROSITE" id="PS50115">
    <property type="entry name" value="ARFGAP"/>
    <property type="match status" value="1"/>
</dbReference>
<gene>
    <name evidence="9" type="ORF">BCR36DRAFT_323743</name>
</gene>
<dbReference type="InterPro" id="IPR001164">
    <property type="entry name" value="ArfGAP_dom"/>
</dbReference>
<evidence type="ECO:0000256" key="1">
    <source>
        <dbReference type="ARBA" id="ARBA00022468"/>
    </source>
</evidence>
<dbReference type="PRINTS" id="PR00405">
    <property type="entry name" value="REVINTRACTNG"/>
</dbReference>
<dbReference type="OrthoDB" id="10266696at2759"/>
<evidence type="ECO:0000256" key="2">
    <source>
        <dbReference type="ARBA" id="ARBA00022723"/>
    </source>
</evidence>
<dbReference type="SUPFAM" id="SSF57863">
    <property type="entry name" value="ArfGap/RecO-like zinc finger"/>
    <property type="match status" value="1"/>
</dbReference>
<dbReference type="Gene3D" id="1.25.40.20">
    <property type="entry name" value="Ankyrin repeat-containing domain"/>
    <property type="match status" value="1"/>
</dbReference>
<proteinExistence type="predicted"/>
<dbReference type="Gene3D" id="1.20.1270.60">
    <property type="entry name" value="Arfaptin homology (AH) domain/BAR domain"/>
    <property type="match status" value="1"/>
</dbReference>
<dbReference type="SUPFAM" id="SSF48403">
    <property type="entry name" value="Ankyrin repeat"/>
    <property type="match status" value="1"/>
</dbReference>
<dbReference type="InterPro" id="IPR038508">
    <property type="entry name" value="ArfGAP_dom_sf"/>
</dbReference>
<sequence length="1260" mass="145341">MGNLQSVLEEEFKGFPLTFKQYDKPIKIKKIEIIYSKDSENKKYTIEIEKENELKLIFGDNEYSFDKKSTNFQNSKFHLAQYLSTFEESAKNNNISKSIPKDVYLAIDEIDFSFKFTIQTHKSSKTKTLTCCNVGTMIDLNDLIGTKFHENPNIQRFSNVSIVHLNPIENAQSKKGYNIYEWTWKYVPPSVAKDVAYPGNGGWKNFCCFVEYDANSNQFFFHKGFHFWTACPSPSPNSTTSSTVSTPIQAVETINRKYSINVGVIDTSQPNQIQNEHGIKDDDSRIYRKHSKKASFSSYKPKENSVDEINRNFSEIESEFTTLNVSNSTSHPFRKSHNAQLSLDININRNYDSFMLNSSLITSHTTGNVYSSISSPPINSIQNSGVTIDNHNLLPQVTLNNNLLLPSNNTDSTYSDYNYEELMFDGPVFRDTINDLEKKILILKNSLKVAIKQAELYVENARASNEIEKQFMNCLINIPAFDVIIKNYIEKSKTLVSHINENYLTRLENLLIVPLREIYTNDFKLLDTMKKDFEQESNEYYSILSKYLSCKYDEHPKKKAELDSKLSNKKQTFDLNRFDYLTYLLELNEGQKAHSISFAVNTFLSKQYSHYQQLSNKFMELKPNLDEMDKFIIDSTKSKHVILKERQERRKTYEHKKENGKGCNSTPTSLDEINKSDNPKSKFKGIRDLYHQNNSEDESSQTDEMKGFLFSPVTNNSGINKTTKENNWKMLWCVIKNGHFYEYNNWKTQKSTISNVLNIQFCTVREARNIEKRRFCFELVGPQINKKIYQATSEKELNKWINTIQNSIEGQLKNNVFSDAKNLSSNNNDESNAQLLEMFYQNPSNKNCADCGAKNPEWCSINLGCILCIDCSGIHRSLGTHITKIRSLTLDTVSWTKQMQCMIITLGNQMSNTVWEATLESSGDVKPIPSDSREKKEAYIRKKYINKAYVDKTDFPKVPIEQNKYICKELYNSITSLNIMKIIQCIALGANNKCLSDENYESRIISALSIICKYPPPIFTETSSSNNNNENDIREDQNIINDSSFLCENSKRISSILYKENSINEKHSDFIQRYSHSHNPSSSSYNSYQSFSTTIQSTSCNDNIPNHDSKLENDSISVKLNNDFSFQDQRINHLLVVSVLELIFQNFNIINSPDDIELDKNIHHPILFTKSLQPIPTITIPKRTLLHYAALMVDPERVSYFIQKGANPLEKDKYELTPLDILRKAKIEWRLLNNYPSDTDFSTCEEYLNNAIEKSKKNNP</sequence>
<dbReference type="Gene3D" id="2.30.29.30">
    <property type="entry name" value="Pleckstrin-homology domain (PH domain)/Phosphotyrosine-binding domain (PTB)"/>
    <property type="match status" value="1"/>
</dbReference>
<dbReference type="Gene3D" id="1.10.220.150">
    <property type="entry name" value="Arf GTPase activating protein"/>
    <property type="match status" value="1"/>
</dbReference>
<evidence type="ECO:0000313" key="9">
    <source>
        <dbReference type="EMBL" id="ORX53418.1"/>
    </source>
</evidence>
<dbReference type="InterPro" id="IPR036770">
    <property type="entry name" value="Ankyrin_rpt-contain_sf"/>
</dbReference>
<evidence type="ECO:0008006" key="11">
    <source>
        <dbReference type="Google" id="ProtNLM"/>
    </source>
</evidence>
<feature type="region of interest" description="Disordered" evidence="6">
    <location>
        <begin position="651"/>
        <end position="677"/>
    </location>
</feature>
<keyword evidence="1" id="KW-0343">GTPase activation</keyword>
<dbReference type="InterPro" id="IPR011993">
    <property type="entry name" value="PH-like_dom_sf"/>
</dbReference>
<organism evidence="9 10">
    <name type="scientific">Piromyces finnis</name>
    <dbReference type="NCBI Taxonomy" id="1754191"/>
    <lineage>
        <taxon>Eukaryota</taxon>
        <taxon>Fungi</taxon>
        <taxon>Fungi incertae sedis</taxon>
        <taxon>Chytridiomycota</taxon>
        <taxon>Chytridiomycota incertae sedis</taxon>
        <taxon>Neocallimastigomycetes</taxon>
        <taxon>Neocallimastigales</taxon>
        <taxon>Neocallimastigaceae</taxon>
        <taxon>Piromyces</taxon>
    </lineage>
</organism>